<dbReference type="PANTHER" id="PTHR21666">
    <property type="entry name" value="PEPTIDASE-RELATED"/>
    <property type="match status" value="1"/>
</dbReference>
<dbReference type="AlphaFoldDB" id="A0A518V5E0"/>
<keyword evidence="4" id="KW-1185">Reference proteome</keyword>
<dbReference type="CDD" id="cd12797">
    <property type="entry name" value="M23_peptidase"/>
    <property type="match status" value="1"/>
</dbReference>
<gene>
    <name evidence="3" type="ORF">EEL30_07495</name>
</gene>
<keyword evidence="1" id="KW-0732">Signal</keyword>
<sequence length="254" mass="28913">MRKKILASVLGLSLLASPFMNSNQQVYAKGENPYGDFNWYYVTDVTDYSRGYSSNHRGLDILAYKDPVYSPQDGKVLSAGFFKDGGNYIAITTTDRSPDNDKKLVIRNLHLESKKVKTGEKVNRGQKIAVSGNSGEDTDGYHLHIDVNDAETFDGKKFTRSNTIDPRFFWPRIFDGPTLLSKDHADDSSHLNEPDYDNPELYFEDTLVEYVGEESFLKWLSHQPEDEKTLNNFKQAFNISDDLEKSLKDKAIED</sequence>
<dbReference type="SUPFAM" id="SSF51261">
    <property type="entry name" value="Duplicated hybrid motif"/>
    <property type="match status" value="1"/>
</dbReference>
<proteinExistence type="predicted"/>
<feature type="domain" description="M23ase beta-sheet core" evidence="2">
    <location>
        <begin position="55"/>
        <end position="149"/>
    </location>
</feature>
<dbReference type="Proteomes" id="UP000319432">
    <property type="component" value="Chromosome"/>
</dbReference>
<protein>
    <submittedName>
        <fullName evidence="3">M23 family metallopeptidase</fullName>
    </submittedName>
</protein>
<dbReference type="InterPro" id="IPR050570">
    <property type="entry name" value="Cell_wall_metabolism_enzyme"/>
</dbReference>
<evidence type="ECO:0000313" key="4">
    <source>
        <dbReference type="Proteomes" id="UP000319432"/>
    </source>
</evidence>
<accession>A0A518V5E0</accession>
<evidence type="ECO:0000256" key="1">
    <source>
        <dbReference type="SAM" id="SignalP"/>
    </source>
</evidence>
<evidence type="ECO:0000259" key="2">
    <source>
        <dbReference type="Pfam" id="PF01551"/>
    </source>
</evidence>
<reference evidence="3 4" key="1">
    <citation type="submission" date="2018-11" db="EMBL/GenBank/DDBJ databases">
        <title>Phylogenetic determinants of toxin gene distribution in genomes of Brevibacillus laterosporus.</title>
        <authorList>
            <person name="Glare T.R."/>
            <person name="Durrant A."/>
            <person name="Berry C."/>
            <person name="Palma L."/>
            <person name="Ormskirk M."/>
            <person name="Cox M.O."/>
        </authorList>
    </citation>
    <scope>NUCLEOTIDE SEQUENCE [LARGE SCALE GENOMIC DNA]</scope>
    <source>
        <strain evidence="3 4">1821L</strain>
    </source>
</reference>
<evidence type="ECO:0000313" key="3">
    <source>
        <dbReference type="EMBL" id="QDX92214.1"/>
    </source>
</evidence>
<organism evidence="3 4">
    <name type="scientific">Brevibacillus laterosporus</name>
    <name type="common">Bacillus laterosporus</name>
    <dbReference type="NCBI Taxonomy" id="1465"/>
    <lineage>
        <taxon>Bacteria</taxon>
        <taxon>Bacillati</taxon>
        <taxon>Bacillota</taxon>
        <taxon>Bacilli</taxon>
        <taxon>Bacillales</taxon>
        <taxon>Paenibacillaceae</taxon>
        <taxon>Brevibacillus</taxon>
    </lineage>
</organism>
<dbReference type="PANTHER" id="PTHR21666:SF270">
    <property type="entry name" value="MUREIN HYDROLASE ACTIVATOR ENVC"/>
    <property type="match status" value="1"/>
</dbReference>
<name>A0A518V5E0_BRELA</name>
<dbReference type="OrthoDB" id="2471812at2"/>
<dbReference type="InterPro" id="IPR016047">
    <property type="entry name" value="M23ase_b-sheet_dom"/>
</dbReference>
<dbReference type="Pfam" id="PF01551">
    <property type="entry name" value="Peptidase_M23"/>
    <property type="match status" value="1"/>
</dbReference>
<dbReference type="InterPro" id="IPR011055">
    <property type="entry name" value="Dup_hybrid_motif"/>
</dbReference>
<dbReference type="GO" id="GO:0004222">
    <property type="term" value="F:metalloendopeptidase activity"/>
    <property type="evidence" value="ECO:0007669"/>
    <property type="project" value="TreeGrafter"/>
</dbReference>
<feature type="signal peptide" evidence="1">
    <location>
        <begin position="1"/>
        <end position="22"/>
    </location>
</feature>
<feature type="chain" id="PRO_5039304221" evidence="1">
    <location>
        <begin position="23"/>
        <end position="254"/>
    </location>
</feature>
<dbReference type="EMBL" id="CP033464">
    <property type="protein sequence ID" value="QDX92214.1"/>
    <property type="molecule type" value="Genomic_DNA"/>
</dbReference>
<dbReference type="Gene3D" id="2.70.70.10">
    <property type="entry name" value="Glucose Permease (Domain IIA)"/>
    <property type="match status" value="1"/>
</dbReference>